<dbReference type="Proteomes" id="UP001153709">
    <property type="component" value="Chromosome 1"/>
</dbReference>
<accession>A0A9N9SQH9</accession>
<evidence type="ECO:0000313" key="3">
    <source>
        <dbReference type="Proteomes" id="UP001153709"/>
    </source>
</evidence>
<dbReference type="EMBL" id="OU898276">
    <property type="protein sequence ID" value="CAG9827350.1"/>
    <property type="molecule type" value="Genomic_DNA"/>
</dbReference>
<feature type="domain" description="PPIase cyclophilin-type" evidence="1">
    <location>
        <begin position="134"/>
        <end position="281"/>
    </location>
</feature>
<dbReference type="PANTHER" id="PTHR11071">
    <property type="entry name" value="PEPTIDYL-PROLYL CIS-TRANS ISOMERASE"/>
    <property type="match status" value="1"/>
</dbReference>
<proteinExistence type="predicted"/>
<dbReference type="CDD" id="cd00317">
    <property type="entry name" value="cyclophilin"/>
    <property type="match status" value="1"/>
</dbReference>
<dbReference type="SUPFAM" id="SSF50891">
    <property type="entry name" value="Cyclophilin-like"/>
    <property type="match status" value="1"/>
</dbReference>
<evidence type="ECO:0000259" key="1">
    <source>
        <dbReference type="PROSITE" id="PS50072"/>
    </source>
</evidence>
<dbReference type="PANTHER" id="PTHR11071:SF561">
    <property type="entry name" value="PEPTIDYL-PROLYL CIS-TRANS ISOMERASE D-RELATED"/>
    <property type="match status" value="1"/>
</dbReference>
<gene>
    <name evidence="2" type="ORF">DIABBA_LOCUS1352</name>
</gene>
<reference evidence="2" key="1">
    <citation type="submission" date="2022-01" db="EMBL/GenBank/DDBJ databases">
        <authorList>
            <person name="King R."/>
        </authorList>
    </citation>
    <scope>NUCLEOTIDE SEQUENCE</scope>
</reference>
<evidence type="ECO:0000313" key="2">
    <source>
        <dbReference type="EMBL" id="CAG9827350.1"/>
    </source>
</evidence>
<dbReference type="GO" id="GO:0003755">
    <property type="term" value="F:peptidyl-prolyl cis-trans isomerase activity"/>
    <property type="evidence" value="ECO:0007669"/>
    <property type="project" value="InterPro"/>
</dbReference>
<dbReference type="Pfam" id="PF00160">
    <property type="entry name" value="Pro_isomerase"/>
    <property type="match status" value="1"/>
</dbReference>
<dbReference type="InterPro" id="IPR029000">
    <property type="entry name" value="Cyclophilin-like_dom_sf"/>
</dbReference>
<dbReference type="PROSITE" id="PS50072">
    <property type="entry name" value="CSA_PPIASE_2"/>
    <property type="match status" value="1"/>
</dbReference>
<organism evidence="2 3">
    <name type="scientific">Diabrotica balteata</name>
    <name type="common">Banded cucumber beetle</name>
    <dbReference type="NCBI Taxonomy" id="107213"/>
    <lineage>
        <taxon>Eukaryota</taxon>
        <taxon>Metazoa</taxon>
        <taxon>Ecdysozoa</taxon>
        <taxon>Arthropoda</taxon>
        <taxon>Hexapoda</taxon>
        <taxon>Insecta</taxon>
        <taxon>Pterygota</taxon>
        <taxon>Neoptera</taxon>
        <taxon>Endopterygota</taxon>
        <taxon>Coleoptera</taxon>
        <taxon>Polyphaga</taxon>
        <taxon>Cucujiformia</taxon>
        <taxon>Chrysomeloidea</taxon>
        <taxon>Chrysomelidae</taxon>
        <taxon>Galerucinae</taxon>
        <taxon>Diabroticina</taxon>
        <taxon>Diabroticites</taxon>
        <taxon>Diabrotica</taxon>
    </lineage>
</organism>
<dbReference type="OrthoDB" id="408413at2759"/>
<sequence length="407" mass="47091">MDYSEEKPQSAKEKFEISGIITSAAFQRCRFLAIKLYRSFPKQYEHPVIKPMLNVEWEQFLTKMQRTFGNGIWALKKPVIAFVNEQFIGDDKAFVNHLIKKYHFSLNLDLDQIGKCHLVEFLREKMGKYRQITYFTIAINNQVIGTMMFELYNDLVPLACENFLKRCKDINGGYTGTPVHRIVKNSWIQCGRWNLPEKKMPCENYVIPHDRRGVLCTTNTGRHKENSTQFFITLAPTPWMDYNYVAFGQLLQGEEVLKAIEKVPTYYESPTLPITIVMSGEITLDGIPDYFTSMERPEFQSILPSLSKDNLYAVDDCNLIPTTSRFSMSKYKKGLYGLETDMAINMEYPNLPDYLMPRLMGESEASYPSTLSIQQWSPLDQDQVQDLPDFYKILKDCNMPGVSDTTL</sequence>
<name>A0A9N9SQH9_DIABA</name>
<dbReference type="GO" id="GO:0005737">
    <property type="term" value="C:cytoplasm"/>
    <property type="evidence" value="ECO:0007669"/>
    <property type="project" value="TreeGrafter"/>
</dbReference>
<protein>
    <recommendedName>
        <fullName evidence="1">PPIase cyclophilin-type domain-containing protein</fullName>
    </recommendedName>
</protein>
<keyword evidence="3" id="KW-1185">Reference proteome</keyword>
<dbReference type="AlphaFoldDB" id="A0A9N9SQH9"/>
<dbReference type="Gene3D" id="2.40.100.10">
    <property type="entry name" value="Cyclophilin-like"/>
    <property type="match status" value="1"/>
</dbReference>
<dbReference type="PRINTS" id="PR00153">
    <property type="entry name" value="CSAPPISMRASE"/>
</dbReference>
<dbReference type="InterPro" id="IPR002130">
    <property type="entry name" value="Cyclophilin-type_PPIase_dom"/>
</dbReference>